<dbReference type="InterPro" id="IPR051966">
    <property type="entry name" value="RPAP3"/>
</dbReference>
<dbReference type="Pfam" id="PF13877">
    <property type="entry name" value="RPAP3_C"/>
    <property type="match status" value="1"/>
</dbReference>
<reference evidence="10" key="1">
    <citation type="submission" date="2016-06" db="UniProtKB">
        <authorList>
            <consortium name="WormBaseParasite"/>
        </authorList>
    </citation>
    <scope>IDENTIFICATION</scope>
</reference>
<keyword evidence="1" id="KW-0677">Repeat</keyword>
<sequence>MDPEKFVEIQKQMRENNQEVADFLSDLDSWKKQVECQNARLQSEKENTSLPAIRNSLFKKQKKKRHGDESVGSNKTVHQRIRGSDYRAWDKFDVDKALEEVDKPDQDKEVNEDGETSETDDEMEDRRRLSLAKEARELGNLRFKEGKFQDAIEQYTTSVRLTPEDPVPYTNRALAFLKLERYASAESDCSAALALDKKCVKALFRRAIARKGLQKKSEAIEDLKSLLALDENNKAAITELTLLTGKPPGAETSASEVPNQSSLLPRPSLRGSRKLRRIPIVEVGGESAVQPPTTHTAPPKILTTALPPSGNKKSPSKPVKTVPLPQTRVNPSVSAGASSDPDTPKQLCSLGDSKKQTQTVHYSSTNPVFPIPSNWYQLERDLRELSGGERTALSQTAVDYLCSLEPADYGRIISSNLEPSFLSQLLYAFHASNQLTIEGIASRLDALSNLPRFDVAWCLTDDHERGLFKQLMSRIEASPEVPSESKQHLRQVYL</sequence>
<accession>A0A183AAQ7</accession>
<keyword evidence="2 5" id="KW-0802">TPR repeat</keyword>
<evidence type="ECO:0000256" key="6">
    <source>
        <dbReference type="SAM" id="MobiDB-lite"/>
    </source>
</evidence>
<name>A0A183AAQ7_9TREM</name>
<dbReference type="SUPFAM" id="SSF48452">
    <property type="entry name" value="TPR-like"/>
    <property type="match status" value="1"/>
</dbReference>
<feature type="compositionally biased region" description="Low complexity" evidence="6">
    <location>
        <begin position="261"/>
        <end position="270"/>
    </location>
</feature>
<evidence type="ECO:0000256" key="3">
    <source>
        <dbReference type="ARBA" id="ARBA00038275"/>
    </source>
</evidence>
<protein>
    <recommendedName>
        <fullName evidence="4">RNA polymerase II-associated protein 3</fullName>
    </recommendedName>
</protein>
<evidence type="ECO:0000313" key="10">
    <source>
        <dbReference type="WBParaSite" id="ECPE_0000404901-mRNA-1"/>
    </source>
</evidence>
<feature type="compositionally biased region" description="Low complexity" evidence="6">
    <location>
        <begin position="307"/>
        <end position="325"/>
    </location>
</feature>
<dbReference type="SMART" id="SM00028">
    <property type="entry name" value="TPR"/>
    <property type="match status" value="3"/>
</dbReference>
<evidence type="ECO:0000256" key="4">
    <source>
        <dbReference type="ARBA" id="ARBA00040133"/>
    </source>
</evidence>
<dbReference type="Gene3D" id="1.25.40.10">
    <property type="entry name" value="Tetratricopeptide repeat domain"/>
    <property type="match status" value="1"/>
</dbReference>
<evidence type="ECO:0000256" key="5">
    <source>
        <dbReference type="PROSITE-ProRule" id="PRU00339"/>
    </source>
</evidence>
<feature type="region of interest" description="Disordered" evidence="6">
    <location>
        <begin position="40"/>
        <end position="80"/>
    </location>
</feature>
<organism evidence="10">
    <name type="scientific">Echinostoma caproni</name>
    <dbReference type="NCBI Taxonomy" id="27848"/>
    <lineage>
        <taxon>Eukaryota</taxon>
        <taxon>Metazoa</taxon>
        <taxon>Spiralia</taxon>
        <taxon>Lophotrochozoa</taxon>
        <taxon>Platyhelminthes</taxon>
        <taxon>Trematoda</taxon>
        <taxon>Digenea</taxon>
        <taxon>Plagiorchiida</taxon>
        <taxon>Echinostomata</taxon>
        <taxon>Echinostomatoidea</taxon>
        <taxon>Echinostomatidae</taxon>
        <taxon>Echinostoma</taxon>
    </lineage>
</organism>
<keyword evidence="9" id="KW-1185">Reference proteome</keyword>
<dbReference type="GO" id="GO:0101031">
    <property type="term" value="C:protein folding chaperone complex"/>
    <property type="evidence" value="ECO:0007669"/>
    <property type="project" value="TreeGrafter"/>
</dbReference>
<evidence type="ECO:0000259" key="7">
    <source>
        <dbReference type="Pfam" id="PF13877"/>
    </source>
</evidence>
<dbReference type="OrthoDB" id="10038545at2759"/>
<evidence type="ECO:0000256" key="2">
    <source>
        <dbReference type="ARBA" id="ARBA00022803"/>
    </source>
</evidence>
<dbReference type="PANTHER" id="PTHR46423:SF1">
    <property type="entry name" value="RNA POLYMERASE II-ASSOCIATED PROTEIN 3"/>
    <property type="match status" value="1"/>
</dbReference>
<dbReference type="InterPro" id="IPR011990">
    <property type="entry name" value="TPR-like_helical_dom_sf"/>
</dbReference>
<gene>
    <name evidence="8" type="ORF">ECPE_LOCUS4042</name>
</gene>
<feature type="region of interest" description="Disordered" evidence="6">
    <location>
        <begin position="283"/>
        <end position="350"/>
    </location>
</feature>
<evidence type="ECO:0000313" key="8">
    <source>
        <dbReference type="EMBL" id="VDP71448.1"/>
    </source>
</evidence>
<feature type="region of interest" description="Disordered" evidence="6">
    <location>
        <begin position="97"/>
        <end position="127"/>
    </location>
</feature>
<feature type="compositionally biased region" description="Polar residues" evidence="6">
    <location>
        <begin position="327"/>
        <end position="341"/>
    </location>
</feature>
<feature type="compositionally biased region" description="Acidic residues" evidence="6">
    <location>
        <begin position="112"/>
        <end position="123"/>
    </location>
</feature>
<dbReference type="WBParaSite" id="ECPE_0000404901-mRNA-1">
    <property type="protein sequence ID" value="ECPE_0000404901-mRNA-1"/>
    <property type="gene ID" value="ECPE_0000404901"/>
</dbReference>
<dbReference type="Proteomes" id="UP000272942">
    <property type="component" value="Unassembled WGS sequence"/>
</dbReference>
<dbReference type="AlphaFoldDB" id="A0A183AAQ7"/>
<comment type="similarity">
    <text evidence="3">Belongs to the RPAP3 family.</text>
</comment>
<dbReference type="Pfam" id="PF13414">
    <property type="entry name" value="TPR_11"/>
    <property type="match status" value="1"/>
</dbReference>
<dbReference type="PROSITE" id="PS50005">
    <property type="entry name" value="TPR"/>
    <property type="match status" value="1"/>
</dbReference>
<feature type="domain" description="RNA-polymerase II-associated protein 3-like C-terminal" evidence="7">
    <location>
        <begin position="372"/>
        <end position="465"/>
    </location>
</feature>
<feature type="region of interest" description="Disordered" evidence="6">
    <location>
        <begin position="245"/>
        <end position="271"/>
    </location>
</feature>
<evidence type="ECO:0000256" key="1">
    <source>
        <dbReference type="ARBA" id="ARBA00022737"/>
    </source>
</evidence>
<reference evidence="8 9" key="2">
    <citation type="submission" date="2018-11" db="EMBL/GenBank/DDBJ databases">
        <authorList>
            <consortium name="Pathogen Informatics"/>
        </authorList>
    </citation>
    <scope>NUCLEOTIDE SEQUENCE [LARGE SCALE GENOMIC DNA]</scope>
    <source>
        <strain evidence="8 9">Egypt</strain>
    </source>
</reference>
<feature type="compositionally biased region" description="Basic and acidic residues" evidence="6">
    <location>
        <begin position="97"/>
        <end position="111"/>
    </location>
</feature>
<dbReference type="EMBL" id="UZAN01040944">
    <property type="protein sequence ID" value="VDP71448.1"/>
    <property type="molecule type" value="Genomic_DNA"/>
</dbReference>
<dbReference type="InterPro" id="IPR025986">
    <property type="entry name" value="RPAP3-like_C"/>
</dbReference>
<evidence type="ECO:0000313" key="9">
    <source>
        <dbReference type="Proteomes" id="UP000272942"/>
    </source>
</evidence>
<proteinExistence type="inferred from homology"/>
<dbReference type="PANTHER" id="PTHR46423">
    <property type="entry name" value="RNA POLYMERASE II-ASSOCIATED PROTEIN 3"/>
    <property type="match status" value="1"/>
</dbReference>
<feature type="repeat" description="TPR" evidence="5">
    <location>
        <begin position="132"/>
        <end position="165"/>
    </location>
</feature>
<dbReference type="InterPro" id="IPR019734">
    <property type="entry name" value="TPR_rpt"/>
</dbReference>